<dbReference type="AlphaFoldDB" id="A0A3P1SNR1"/>
<sequence length="94" mass="10388">MLAERRGKTPGKHGRRAGDKTGEAVCDMKGDLWEIDAAFLLYMKQMVPGWCGGAIPEEVMEGLKNTGRYQDQGIELKAQPKDNGKIILQVRDIG</sequence>
<dbReference type="EMBL" id="RQXV01000006">
    <property type="protein sequence ID" value="RRC98796.1"/>
    <property type="molecule type" value="Genomic_DNA"/>
</dbReference>
<accession>A0A3P1SNR1</accession>
<name>A0A3P1SNR1_9GAMM</name>
<evidence type="ECO:0000313" key="3">
    <source>
        <dbReference type="Proteomes" id="UP000267535"/>
    </source>
</evidence>
<proteinExistence type="predicted"/>
<dbReference type="Proteomes" id="UP000267535">
    <property type="component" value="Unassembled WGS sequence"/>
</dbReference>
<comment type="caution">
    <text evidence="2">The sequence shown here is derived from an EMBL/GenBank/DDBJ whole genome shotgun (WGS) entry which is preliminary data.</text>
</comment>
<organism evidence="2 3">
    <name type="scientific">Amphritea balenae</name>
    <dbReference type="NCBI Taxonomy" id="452629"/>
    <lineage>
        <taxon>Bacteria</taxon>
        <taxon>Pseudomonadati</taxon>
        <taxon>Pseudomonadota</taxon>
        <taxon>Gammaproteobacteria</taxon>
        <taxon>Oceanospirillales</taxon>
        <taxon>Oceanospirillaceae</taxon>
        <taxon>Amphritea</taxon>
    </lineage>
</organism>
<reference evidence="2 3" key="1">
    <citation type="submission" date="2018-11" db="EMBL/GenBank/DDBJ databases">
        <title>The draft genome sequence of Amphritea balenae JAMM 1525T.</title>
        <authorList>
            <person name="Fang Z."/>
            <person name="Zhang Y."/>
            <person name="Han X."/>
        </authorList>
    </citation>
    <scope>NUCLEOTIDE SEQUENCE [LARGE SCALE GENOMIC DNA]</scope>
    <source>
        <strain evidence="2 3">JAMM 1525</strain>
    </source>
</reference>
<dbReference type="RefSeq" id="WP_124926296.1">
    <property type="nucleotide sequence ID" value="NZ_BMOH01000002.1"/>
</dbReference>
<gene>
    <name evidence="2" type="ORF">EHS89_11430</name>
</gene>
<keyword evidence="3" id="KW-1185">Reference proteome</keyword>
<evidence type="ECO:0000313" key="2">
    <source>
        <dbReference type="EMBL" id="RRC98796.1"/>
    </source>
</evidence>
<dbReference type="OrthoDB" id="6120865at2"/>
<protein>
    <submittedName>
        <fullName evidence="2">Uncharacterized protein</fullName>
    </submittedName>
</protein>
<feature type="region of interest" description="Disordered" evidence="1">
    <location>
        <begin position="1"/>
        <end position="21"/>
    </location>
</feature>
<evidence type="ECO:0000256" key="1">
    <source>
        <dbReference type="SAM" id="MobiDB-lite"/>
    </source>
</evidence>